<dbReference type="VEuPathDB" id="VectorBase:GPAI040321"/>
<evidence type="ECO:0000313" key="2">
    <source>
        <dbReference type="EnsemblMetazoa" id="GPAI040321-PA"/>
    </source>
</evidence>
<keyword evidence="1" id="KW-1133">Transmembrane helix</keyword>
<keyword evidence="1" id="KW-0812">Transmembrane</keyword>
<keyword evidence="3" id="KW-1185">Reference proteome</keyword>
<reference evidence="3" key="1">
    <citation type="submission" date="2014-03" db="EMBL/GenBank/DDBJ databases">
        <authorList>
            <person name="Aksoy S."/>
            <person name="Warren W."/>
            <person name="Wilson R.K."/>
        </authorList>
    </citation>
    <scope>NUCLEOTIDE SEQUENCE [LARGE SCALE GENOMIC DNA]</scope>
    <source>
        <strain evidence="3">IAEA</strain>
    </source>
</reference>
<accession>A0A1B0ABL6</accession>
<proteinExistence type="predicted"/>
<dbReference type="Proteomes" id="UP000092445">
    <property type="component" value="Unassembled WGS sequence"/>
</dbReference>
<protein>
    <submittedName>
        <fullName evidence="2">Uncharacterized protein</fullName>
    </submittedName>
</protein>
<keyword evidence="1" id="KW-0472">Membrane</keyword>
<feature type="transmembrane region" description="Helical" evidence="1">
    <location>
        <begin position="49"/>
        <end position="66"/>
    </location>
</feature>
<dbReference type="AlphaFoldDB" id="A0A1B0ABL6"/>
<sequence length="132" mass="15482">MKNSVKRRRYDKLYPENEPLGIILLLLVLMLNHTQRTHTETTEKIIECLTIIGEIVLTYINIGIYMRMRWHAVKAKCSNIRMDFLVKLLEIFCKFFKSKLAAQQMSQETTVFSISTAEQWMQMCGLAHKQIA</sequence>
<evidence type="ECO:0000256" key="1">
    <source>
        <dbReference type="SAM" id="Phobius"/>
    </source>
</evidence>
<reference evidence="2" key="2">
    <citation type="submission" date="2020-05" db="UniProtKB">
        <authorList>
            <consortium name="EnsemblMetazoa"/>
        </authorList>
    </citation>
    <scope>IDENTIFICATION</scope>
    <source>
        <strain evidence="2">IAEA</strain>
    </source>
</reference>
<organism evidence="2 3">
    <name type="scientific">Glossina pallidipes</name>
    <name type="common">Tsetse fly</name>
    <dbReference type="NCBI Taxonomy" id="7398"/>
    <lineage>
        <taxon>Eukaryota</taxon>
        <taxon>Metazoa</taxon>
        <taxon>Ecdysozoa</taxon>
        <taxon>Arthropoda</taxon>
        <taxon>Hexapoda</taxon>
        <taxon>Insecta</taxon>
        <taxon>Pterygota</taxon>
        <taxon>Neoptera</taxon>
        <taxon>Endopterygota</taxon>
        <taxon>Diptera</taxon>
        <taxon>Brachycera</taxon>
        <taxon>Muscomorpha</taxon>
        <taxon>Hippoboscoidea</taxon>
        <taxon>Glossinidae</taxon>
        <taxon>Glossina</taxon>
    </lineage>
</organism>
<name>A0A1B0ABL6_GLOPL</name>
<evidence type="ECO:0000313" key="3">
    <source>
        <dbReference type="Proteomes" id="UP000092445"/>
    </source>
</evidence>
<dbReference type="EnsemblMetazoa" id="GPAI040321-RA">
    <property type="protein sequence ID" value="GPAI040321-PA"/>
    <property type="gene ID" value="GPAI040321"/>
</dbReference>